<evidence type="ECO:0000256" key="4">
    <source>
        <dbReference type="ARBA" id="ARBA00023315"/>
    </source>
</evidence>
<keyword evidence="5" id="KW-0472">Membrane</keyword>
<protein>
    <submittedName>
        <fullName evidence="6">Uncharacterized protein</fullName>
    </submittedName>
</protein>
<dbReference type="InterPro" id="IPR023213">
    <property type="entry name" value="CAT-like_dom_sf"/>
</dbReference>
<dbReference type="PANTHER" id="PTHR31896">
    <property type="entry name" value="FAMILY REGULATORY PROTEIN, PUTATIVE (AFU_ORTHOLOGUE AFUA_3G14730)-RELATED"/>
    <property type="match status" value="1"/>
</dbReference>
<evidence type="ECO:0000313" key="7">
    <source>
        <dbReference type="Proteomes" id="UP000054196"/>
    </source>
</evidence>
<dbReference type="OrthoDB" id="21502at2759"/>
<sequence>MVCLTLHGFLLVSLPTQYARRFDLIRRTRAIAPAVHPHRRLRCLAVWVLPAGYAASLKIAACKALEPHPLCEAWPPAAMIAPVAQIIPLGRFDATNPTNNIITNTGWLIDTVLDEGKLERAWSRLNAVWPILSARLKTNNLTGELEFHVPEQSALNSAYGFTTPTEVISCMPIDLPEHHYTHPSRCSHKALLNKDVPVAAIHVTRFDDATAIGLSISHALVDGGGRKKVMSAFLSILRGEEVAPLATHDAFITVFGFFHWVVFILATVWEWLRCPRGGYRVIYIPAKETARLKDQAMADIASECPGEEKAWVSTSDAVVAFILKCMFASERRHKPLGIAYMANVRKYLPSVIPPTYIRNANMVVPMSIADASSISSASLGSLALVVRRTLQSRIQPAAVDQYVQWRLARPNDMPMFTEPNGLWAAFTNWREMGYLHFDWSPAALNPGTRKAKCLYLHSFGHTRVKLRNSFIVGPDDPSGGIWVLGTLSEAQWEDQNGFGKYAR</sequence>
<comment type="similarity">
    <text evidence="2">Belongs to the plant acyltransferase family.</text>
</comment>
<dbReference type="OMA" id="CVIPTHH"/>
<dbReference type="GO" id="GO:0016746">
    <property type="term" value="F:acyltransferase activity"/>
    <property type="evidence" value="ECO:0007669"/>
    <property type="project" value="UniProtKB-KW"/>
</dbReference>
<gene>
    <name evidence="6" type="ORF">PUNSTDRAFT_128376</name>
</gene>
<dbReference type="eggNOG" id="ENOG502RJXU">
    <property type="taxonomic scope" value="Eukaryota"/>
</dbReference>
<keyword evidence="7" id="KW-1185">Reference proteome</keyword>
<dbReference type="RefSeq" id="XP_007388430.1">
    <property type="nucleotide sequence ID" value="XM_007388368.1"/>
</dbReference>
<feature type="transmembrane region" description="Helical" evidence="5">
    <location>
        <begin position="250"/>
        <end position="272"/>
    </location>
</feature>
<keyword evidence="3" id="KW-0808">Transferase</keyword>
<dbReference type="InterPro" id="IPR051283">
    <property type="entry name" value="Sec_Metabolite_Acyltrans"/>
</dbReference>
<keyword evidence="5" id="KW-0812">Transmembrane</keyword>
<evidence type="ECO:0000256" key="5">
    <source>
        <dbReference type="SAM" id="Phobius"/>
    </source>
</evidence>
<dbReference type="HOGENOM" id="CLU_600110_0_0_1"/>
<keyword evidence="4" id="KW-0012">Acyltransferase</keyword>
<dbReference type="Gene3D" id="3.30.559.10">
    <property type="entry name" value="Chloramphenicol acetyltransferase-like domain"/>
    <property type="match status" value="2"/>
</dbReference>
<keyword evidence="5" id="KW-1133">Transmembrane helix</keyword>
<reference evidence="7" key="1">
    <citation type="journal article" date="2012" name="Science">
        <title>The Paleozoic origin of enzymatic lignin decomposition reconstructed from 31 fungal genomes.</title>
        <authorList>
            <person name="Floudas D."/>
            <person name="Binder M."/>
            <person name="Riley R."/>
            <person name="Barry K."/>
            <person name="Blanchette R.A."/>
            <person name="Henrissat B."/>
            <person name="Martinez A.T."/>
            <person name="Otillar R."/>
            <person name="Spatafora J.W."/>
            <person name="Yadav J.S."/>
            <person name="Aerts A."/>
            <person name="Benoit I."/>
            <person name="Boyd A."/>
            <person name="Carlson A."/>
            <person name="Copeland A."/>
            <person name="Coutinho P.M."/>
            <person name="de Vries R.P."/>
            <person name="Ferreira P."/>
            <person name="Findley K."/>
            <person name="Foster B."/>
            <person name="Gaskell J."/>
            <person name="Glotzer D."/>
            <person name="Gorecki P."/>
            <person name="Heitman J."/>
            <person name="Hesse C."/>
            <person name="Hori C."/>
            <person name="Igarashi K."/>
            <person name="Jurgens J.A."/>
            <person name="Kallen N."/>
            <person name="Kersten P."/>
            <person name="Kohler A."/>
            <person name="Kuees U."/>
            <person name="Kumar T.K.A."/>
            <person name="Kuo A."/>
            <person name="LaButti K."/>
            <person name="Larrondo L.F."/>
            <person name="Lindquist E."/>
            <person name="Ling A."/>
            <person name="Lombard V."/>
            <person name="Lucas S."/>
            <person name="Lundell T."/>
            <person name="Martin R."/>
            <person name="McLaughlin D.J."/>
            <person name="Morgenstern I."/>
            <person name="Morin E."/>
            <person name="Murat C."/>
            <person name="Nagy L.G."/>
            <person name="Nolan M."/>
            <person name="Ohm R.A."/>
            <person name="Patyshakuliyeva A."/>
            <person name="Rokas A."/>
            <person name="Ruiz-Duenas F.J."/>
            <person name="Sabat G."/>
            <person name="Salamov A."/>
            <person name="Samejima M."/>
            <person name="Schmutz J."/>
            <person name="Slot J.C."/>
            <person name="St John F."/>
            <person name="Stenlid J."/>
            <person name="Sun H."/>
            <person name="Sun S."/>
            <person name="Syed K."/>
            <person name="Tsang A."/>
            <person name="Wiebenga A."/>
            <person name="Young D."/>
            <person name="Pisabarro A."/>
            <person name="Eastwood D.C."/>
            <person name="Martin F."/>
            <person name="Cullen D."/>
            <person name="Grigoriev I.V."/>
            <person name="Hibbett D.S."/>
        </authorList>
    </citation>
    <scope>NUCLEOTIDE SEQUENCE [LARGE SCALE GENOMIC DNA]</scope>
    <source>
        <strain evidence="7">HHB-11173 SS5</strain>
    </source>
</reference>
<dbReference type="Pfam" id="PF02458">
    <property type="entry name" value="Transferase"/>
    <property type="match status" value="1"/>
</dbReference>
<accession>R7S3C6</accession>
<evidence type="ECO:0000256" key="3">
    <source>
        <dbReference type="ARBA" id="ARBA00022679"/>
    </source>
</evidence>
<comment type="pathway">
    <text evidence="1">Secondary metabolite biosynthesis.</text>
</comment>
<dbReference type="Proteomes" id="UP000054196">
    <property type="component" value="Unassembled WGS sequence"/>
</dbReference>
<name>R7S3C6_PUNST</name>
<dbReference type="PANTHER" id="PTHR31896:SF69">
    <property type="entry name" value="FAMILY REGULATORY PROTEIN, PUTATIVE (AFU_ORTHOLOGUE AFUA_3G14730)-RELATED"/>
    <property type="match status" value="1"/>
</dbReference>
<dbReference type="AlphaFoldDB" id="R7S3C6"/>
<proteinExistence type="inferred from homology"/>
<dbReference type="EMBL" id="JH687555">
    <property type="protein sequence ID" value="EIN04287.1"/>
    <property type="molecule type" value="Genomic_DNA"/>
</dbReference>
<dbReference type="KEGG" id="psq:PUNSTDRAFT_128376"/>
<evidence type="ECO:0000256" key="2">
    <source>
        <dbReference type="ARBA" id="ARBA00009861"/>
    </source>
</evidence>
<evidence type="ECO:0000256" key="1">
    <source>
        <dbReference type="ARBA" id="ARBA00005179"/>
    </source>
</evidence>
<dbReference type="GeneID" id="18878133"/>
<evidence type="ECO:0000313" key="6">
    <source>
        <dbReference type="EMBL" id="EIN04287.1"/>
    </source>
</evidence>
<organism evidence="6 7">
    <name type="scientific">Punctularia strigosozonata (strain HHB-11173)</name>
    <name type="common">White-rot fungus</name>
    <dbReference type="NCBI Taxonomy" id="741275"/>
    <lineage>
        <taxon>Eukaryota</taxon>
        <taxon>Fungi</taxon>
        <taxon>Dikarya</taxon>
        <taxon>Basidiomycota</taxon>
        <taxon>Agaricomycotina</taxon>
        <taxon>Agaricomycetes</taxon>
        <taxon>Corticiales</taxon>
        <taxon>Punctulariaceae</taxon>
        <taxon>Punctularia</taxon>
    </lineage>
</organism>